<gene>
    <name evidence="3" type="ORF">WJX84_000881</name>
</gene>
<evidence type="ECO:0000313" key="3">
    <source>
        <dbReference type="EMBL" id="KAK9853918.1"/>
    </source>
</evidence>
<feature type="domain" description="TauD/TfdA-like" evidence="2">
    <location>
        <begin position="101"/>
        <end position="377"/>
    </location>
</feature>
<dbReference type="InterPro" id="IPR003819">
    <property type="entry name" value="TauD/TfdA-like"/>
</dbReference>
<keyword evidence="1" id="KW-0560">Oxidoreductase</keyword>
<dbReference type="PANTHER" id="PTHR10696">
    <property type="entry name" value="GAMMA-BUTYROBETAINE HYDROXYLASE-RELATED"/>
    <property type="match status" value="1"/>
</dbReference>
<dbReference type="InterPro" id="IPR042098">
    <property type="entry name" value="TauD-like_sf"/>
</dbReference>
<evidence type="ECO:0000259" key="2">
    <source>
        <dbReference type="Pfam" id="PF02668"/>
    </source>
</evidence>
<sequence>MTVALPPVVDGALIEAKLRCLLKFIGLETLQAPVTQHQSSPVEAQTTERITFTPGLPVPSRTFEIVKQGGDRPEVADAVTSPPDGYLTIFDAHHAPAEADPLEAGHQTRHLIDSELSDNGILLIRDTGLSNAESCSRFAQGLGYDRMTYEPYGPPRKKIAGMDSVTAVPGQFRQDIHNEMSYNPEPNSKIIFMCLQPAESGGENLLAKTADFTSQISAATLQRFNNKGGVRYLRVYNDPYHGTNIMSWGERTGCDTLQSAAQYWRDLGFQPADITSRQDGKLFVENRRPACIHHPESGDPLFFNIAQTRVKPVNSTPFQITYGDGDEIEDCIIAEIIQAHWNATVALRLEQGDMLVLDNYAALHGRLPYTGEDRTLLTLLTRD</sequence>
<keyword evidence="4" id="KW-1185">Reference proteome</keyword>
<dbReference type="PANTHER" id="PTHR10696:SF21">
    <property type="entry name" value="TAUD_TFDA-LIKE DOMAIN-CONTAINING PROTEIN"/>
    <property type="match status" value="1"/>
</dbReference>
<dbReference type="Gene3D" id="3.60.130.10">
    <property type="entry name" value="Clavaminate synthase-like"/>
    <property type="match status" value="1"/>
</dbReference>
<name>A0AAW1SST8_9CHLO</name>
<accession>A0AAW1SST8</accession>
<dbReference type="GO" id="GO:0016491">
    <property type="term" value="F:oxidoreductase activity"/>
    <property type="evidence" value="ECO:0007669"/>
    <property type="project" value="UniProtKB-KW"/>
</dbReference>
<dbReference type="InterPro" id="IPR050411">
    <property type="entry name" value="AlphaKG_dependent_hydroxylases"/>
</dbReference>
<evidence type="ECO:0000313" key="4">
    <source>
        <dbReference type="Proteomes" id="UP001485043"/>
    </source>
</evidence>
<organism evidence="3 4">
    <name type="scientific">Apatococcus fuscideae</name>
    <dbReference type="NCBI Taxonomy" id="2026836"/>
    <lineage>
        <taxon>Eukaryota</taxon>
        <taxon>Viridiplantae</taxon>
        <taxon>Chlorophyta</taxon>
        <taxon>core chlorophytes</taxon>
        <taxon>Trebouxiophyceae</taxon>
        <taxon>Chlorellales</taxon>
        <taxon>Chlorellaceae</taxon>
        <taxon>Apatococcus</taxon>
    </lineage>
</organism>
<evidence type="ECO:0000256" key="1">
    <source>
        <dbReference type="ARBA" id="ARBA00023002"/>
    </source>
</evidence>
<comment type="caution">
    <text evidence="3">The sequence shown here is derived from an EMBL/GenBank/DDBJ whole genome shotgun (WGS) entry which is preliminary data.</text>
</comment>
<dbReference type="AlphaFoldDB" id="A0AAW1SST8"/>
<proteinExistence type="predicted"/>
<dbReference type="EMBL" id="JALJOV010001120">
    <property type="protein sequence ID" value="KAK9853918.1"/>
    <property type="molecule type" value="Genomic_DNA"/>
</dbReference>
<dbReference type="SUPFAM" id="SSF51197">
    <property type="entry name" value="Clavaminate synthase-like"/>
    <property type="match status" value="1"/>
</dbReference>
<dbReference type="Pfam" id="PF02668">
    <property type="entry name" value="TauD"/>
    <property type="match status" value="1"/>
</dbReference>
<dbReference type="Proteomes" id="UP001485043">
    <property type="component" value="Unassembled WGS sequence"/>
</dbReference>
<reference evidence="3 4" key="1">
    <citation type="journal article" date="2024" name="Nat. Commun.">
        <title>Phylogenomics reveals the evolutionary origins of lichenization in chlorophyte algae.</title>
        <authorList>
            <person name="Puginier C."/>
            <person name="Libourel C."/>
            <person name="Otte J."/>
            <person name="Skaloud P."/>
            <person name="Haon M."/>
            <person name="Grisel S."/>
            <person name="Petersen M."/>
            <person name="Berrin J.G."/>
            <person name="Delaux P.M."/>
            <person name="Dal Grande F."/>
            <person name="Keller J."/>
        </authorList>
    </citation>
    <scope>NUCLEOTIDE SEQUENCE [LARGE SCALE GENOMIC DNA]</scope>
    <source>
        <strain evidence="3 4">SAG 2523</strain>
    </source>
</reference>
<protein>
    <recommendedName>
        <fullName evidence="2">TauD/TfdA-like domain-containing protein</fullName>
    </recommendedName>
</protein>